<proteinExistence type="predicted"/>
<feature type="compositionally biased region" description="Gly residues" evidence="1">
    <location>
        <begin position="125"/>
        <end position="136"/>
    </location>
</feature>
<dbReference type="EMBL" id="MU853557">
    <property type="protein sequence ID" value="KAK4147170.1"/>
    <property type="molecule type" value="Genomic_DNA"/>
</dbReference>
<feature type="compositionally biased region" description="Low complexity" evidence="1">
    <location>
        <begin position="71"/>
        <end position="84"/>
    </location>
</feature>
<feature type="region of interest" description="Disordered" evidence="1">
    <location>
        <begin position="64"/>
        <end position="158"/>
    </location>
</feature>
<dbReference type="GeneID" id="87815988"/>
<evidence type="ECO:0000313" key="3">
    <source>
        <dbReference type="Proteomes" id="UP001302676"/>
    </source>
</evidence>
<feature type="region of interest" description="Disordered" evidence="1">
    <location>
        <begin position="228"/>
        <end position="248"/>
    </location>
</feature>
<reference evidence="2" key="1">
    <citation type="journal article" date="2023" name="Mol. Phylogenet. Evol.">
        <title>Genome-scale phylogeny and comparative genomics of the fungal order Sordariales.</title>
        <authorList>
            <person name="Hensen N."/>
            <person name="Bonometti L."/>
            <person name="Westerberg I."/>
            <person name="Brannstrom I.O."/>
            <person name="Guillou S."/>
            <person name="Cros-Aarteil S."/>
            <person name="Calhoun S."/>
            <person name="Haridas S."/>
            <person name="Kuo A."/>
            <person name="Mondo S."/>
            <person name="Pangilinan J."/>
            <person name="Riley R."/>
            <person name="LaButti K."/>
            <person name="Andreopoulos B."/>
            <person name="Lipzen A."/>
            <person name="Chen C."/>
            <person name="Yan M."/>
            <person name="Daum C."/>
            <person name="Ng V."/>
            <person name="Clum A."/>
            <person name="Steindorff A."/>
            <person name="Ohm R.A."/>
            <person name="Martin F."/>
            <person name="Silar P."/>
            <person name="Natvig D.O."/>
            <person name="Lalanne C."/>
            <person name="Gautier V."/>
            <person name="Ament-Velasquez S.L."/>
            <person name="Kruys A."/>
            <person name="Hutchinson M.I."/>
            <person name="Powell A.J."/>
            <person name="Barry K."/>
            <person name="Miller A.N."/>
            <person name="Grigoriev I.V."/>
            <person name="Debuchy R."/>
            <person name="Gladieux P."/>
            <person name="Hiltunen Thoren M."/>
            <person name="Johannesson H."/>
        </authorList>
    </citation>
    <scope>NUCLEOTIDE SEQUENCE</scope>
    <source>
        <strain evidence="2">CBS 141.50</strain>
    </source>
</reference>
<evidence type="ECO:0008006" key="4">
    <source>
        <dbReference type="Google" id="ProtNLM"/>
    </source>
</evidence>
<dbReference type="PANTHER" id="PTHR42774">
    <property type="entry name" value="PHOSPHOTRANSFERASE SYSTEM TRANSPORT PROTEIN"/>
    <property type="match status" value="1"/>
</dbReference>
<protein>
    <recommendedName>
        <fullName evidence="4">Carbohydrate kinase PfkB domain-containing protein</fullName>
    </recommendedName>
</protein>
<sequence>MKHLILVGACYLDTILTIPHFPTEDSKLRATALQVRRGGNCPNSLEVLAQLLAASSAGLVDADGTDGTDGADGTSLTGLTGLTDPIESVRGGGDERAGKAGEVDGVVEGGEGRGEGRGDARGRYGKAGGGHQGSSGGSSSKGPSREKSDPDPVHHLPPTKLHLITCLPDASSAATRQILSSFGTTTIPSPTTTASSSTTSSDQTTTIDLSHSFFRTGHDTPASCYILRTSGSGPDGGGGRGGSSDGSRTIVNYSDLPDMTANELEGVVDAFVEEIRREGDNGVGEDSDKGGGGGCWWHFEGRIPETTLHCIQHLRRAMPRCTISVEIEKPGRAGLAELAAAADVVFYSRSWAESRGYVSPEACLRGEAPSTKA</sequence>
<organism evidence="2 3">
    <name type="scientific">Dichotomopilus funicola</name>
    <dbReference type="NCBI Taxonomy" id="1934379"/>
    <lineage>
        <taxon>Eukaryota</taxon>
        <taxon>Fungi</taxon>
        <taxon>Dikarya</taxon>
        <taxon>Ascomycota</taxon>
        <taxon>Pezizomycotina</taxon>
        <taxon>Sordariomycetes</taxon>
        <taxon>Sordariomycetidae</taxon>
        <taxon>Sordariales</taxon>
        <taxon>Chaetomiaceae</taxon>
        <taxon>Dichotomopilus</taxon>
    </lineage>
</organism>
<feature type="region of interest" description="Disordered" evidence="1">
    <location>
        <begin position="182"/>
        <end position="204"/>
    </location>
</feature>
<keyword evidence="3" id="KW-1185">Reference proteome</keyword>
<dbReference type="PANTHER" id="PTHR42774:SF3">
    <property type="entry name" value="KETOHEXOKINASE"/>
    <property type="match status" value="1"/>
</dbReference>
<evidence type="ECO:0000313" key="2">
    <source>
        <dbReference type="EMBL" id="KAK4147170.1"/>
    </source>
</evidence>
<evidence type="ECO:0000256" key="1">
    <source>
        <dbReference type="SAM" id="MobiDB-lite"/>
    </source>
</evidence>
<feature type="compositionally biased region" description="Basic and acidic residues" evidence="1">
    <location>
        <begin position="143"/>
        <end position="154"/>
    </location>
</feature>
<dbReference type="RefSeq" id="XP_062640541.1">
    <property type="nucleotide sequence ID" value="XM_062779375.1"/>
</dbReference>
<feature type="compositionally biased region" description="Gly residues" evidence="1">
    <location>
        <begin position="233"/>
        <end position="244"/>
    </location>
</feature>
<dbReference type="SUPFAM" id="SSF53613">
    <property type="entry name" value="Ribokinase-like"/>
    <property type="match status" value="1"/>
</dbReference>
<dbReference type="InterPro" id="IPR052562">
    <property type="entry name" value="Ketohexokinase-related"/>
</dbReference>
<dbReference type="Gene3D" id="3.40.1190.20">
    <property type="match status" value="1"/>
</dbReference>
<gene>
    <name evidence="2" type="ORF">C8A04DRAFT_24968</name>
</gene>
<name>A0AAN6ZPQ9_9PEZI</name>
<accession>A0AAN6ZPQ9</accession>
<dbReference type="Proteomes" id="UP001302676">
    <property type="component" value="Unassembled WGS sequence"/>
</dbReference>
<feature type="compositionally biased region" description="Basic and acidic residues" evidence="1">
    <location>
        <begin position="110"/>
        <end position="122"/>
    </location>
</feature>
<feature type="compositionally biased region" description="Basic and acidic residues" evidence="1">
    <location>
        <begin position="92"/>
        <end position="102"/>
    </location>
</feature>
<reference evidence="2" key="2">
    <citation type="submission" date="2023-05" db="EMBL/GenBank/DDBJ databases">
        <authorList>
            <consortium name="Lawrence Berkeley National Laboratory"/>
            <person name="Steindorff A."/>
            <person name="Hensen N."/>
            <person name="Bonometti L."/>
            <person name="Westerberg I."/>
            <person name="Brannstrom I.O."/>
            <person name="Guillou S."/>
            <person name="Cros-Aarteil S."/>
            <person name="Calhoun S."/>
            <person name="Haridas S."/>
            <person name="Kuo A."/>
            <person name="Mondo S."/>
            <person name="Pangilinan J."/>
            <person name="Riley R."/>
            <person name="Labutti K."/>
            <person name="Andreopoulos B."/>
            <person name="Lipzen A."/>
            <person name="Chen C."/>
            <person name="Yanf M."/>
            <person name="Daum C."/>
            <person name="Ng V."/>
            <person name="Clum A."/>
            <person name="Ohm R."/>
            <person name="Martin F."/>
            <person name="Silar P."/>
            <person name="Natvig D."/>
            <person name="Lalanne C."/>
            <person name="Gautier V."/>
            <person name="Ament-Velasquez S.L."/>
            <person name="Kruys A."/>
            <person name="Hutchinson M.I."/>
            <person name="Powell A.J."/>
            <person name="Barry K."/>
            <person name="Miller A.N."/>
            <person name="Grigoriev I.V."/>
            <person name="Debuchy R."/>
            <person name="Gladieux P."/>
            <person name="Thoren M.H."/>
            <person name="Johannesson H."/>
        </authorList>
    </citation>
    <scope>NUCLEOTIDE SEQUENCE</scope>
    <source>
        <strain evidence="2">CBS 141.50</strain>
    </source>
</reference>
<dbReference type="InterPro" id="IPR029056">
    <property type="entry name" value="Ribokinase-like"/>
</dbReference>
<dbReference type="AlphaFoldDB" id="A0AAN6ZPQ9"/>
<comment type="caution">
    <text evidence="2">The sequence shown here is derived from an EMBL/GenBank/DDBJ whole genome shotgun (WGS) entry which is preliminary data.</text>
</comment>